<dbReference type="GO" id="GO:0008270">
    <property type="term" value="F:zinc ion binding"/>
    <property type="evidence" value="ECO:0007669"/>
    <property type="project" value="UniProtKB-KW"/>
</dbReference>
<name>A0A9P8V6Z6_9PEZI</name>
<evidence type="ECO:0000256" key="6">
    <source>
        <dbReference type="ARBA" id="ARBA00022833"/>
    </source>
</evidence>
<evidence type="ECO:0000256" key="4">
    <source>
        <dbReference type="ARBA" id="ARBA00022771"/>
    </source>
</evidence>
<evidence type="ECO:0000313" key="16">
    <source>
        <dbReference type="Proteomes" id="UP000770015"/>
    </source>
</evidence>
<dbReference type="GO" id="GO:0005634">
    <property type="term" value="C:nucleus"/>
    <property type="evidence" value="ECO:0007669"/>
    <property type="project" value="UniProtKB-SubCell"/>
</dbReference>
<dbReference type="InterPro" id="IPR039693">
    <property type="entry name" value="Rtr1/RPAP2"/>
</dbReference>
<keyword evidence="6 12" id="KW-0862">Zinc</keyword>
<evidence type="ECO:0000259" key="14">
    <source>
        <dbReference type="PROSITE" id="PS51479"/>
    </source>
</evidence>
<dbReference type="PANTHER" id="PTHR14732:SF0">
    <property type="entry name" value="RNA POLYMERASE II SUBUNIT B1 CTD PHOSPHATASE RPAP2-RELATED"/>
    <property type="match status" value="1"/>
</dbReference>
<comment type="caution">
    <text evidence="15">The sequence shown here is derived from an EMBL/GenBank/DDBJ whole genome shotgun (WGS) entry which is preliminary data.</text>
</comment>
<proteinExistence type="inferred from homology"/>
<feature type="domain" description="RTR1-type" evidence="14">
    <location>
        <begin position="81"/>
        <end position="168"/>
    </location>
</feature>
<dbReference type="GO" id="GO:0043175">
    <property type="term" value="F:RNA polymerase core enzyme binding"/>
    <property type="evidence" value="ECO:0007669"/>
    <property type="project" value="UniProtKB-UniRule"/>
</dbReference>
<evidence type="ECO:0000256" key="13">
    <source>
        <dbReference type="SAM" id="MobiDB-lite"/>
    </source>
</evidence>
<gene>
    <name evidence="15" type="ORF">F5X68DRAFT_213432</name>
</gene>
<comment type="catalytic activity">
    <reaction evidence="10 12">
        <text>O-phospho-L-threonyl-[protein] + H2O = L-threonyl-[protein] + phosphate</text>
        <dbReference type="Rhea" id="RHEA:47004"/>
        <dbReference type="Rhea" id="RHEA-COMP:11060"/>
        <dbReference type="Rhea" id="RHEA-COMP:11605"/>
        <dbReference type="ChEBI" id="CHEBI:15377"/>
        <dbReference type="ChEBI" id="CHEBI:30013"/>
        <dbReference type="ChEBI" id="CHEBI:43474"/>
        <dbReference type="ChEBI" id="CHEBI:61977"/>
        <dbReference type="EC" id="3.1.3.16"/>
    </reaction>
</comment>
<evidence type="ECO:0000256" key="9">
    <source>
        <dbReference type="ARBA" id="ARBA00047761"/>
    </source>
</evidence>
<comment type="catalytic activity">
    <reaction evidence="9 12">
        <text>O-phospho-L-seryl-[protein] + H2O = L-seryl-[protein] + phosphate</text>
        <dbReference type="Rhea" id="RHEA:20629"/>
        <dbReference type="Rhea" id="RHEA-COMP:9863"/>
        <dbReference type="Rhea" id="RHEA-COMP:11604"/>
        <dbReference type="ChEBI" id="CHEBI:15377"/>
        <dbReference type="ChEBI" id="CHEBI:29999"/>
        <dbReference type="ChEBI" id="CHEBI:43474"/>
        <dbReference type="ChEBI" id="CHEBI:83421"/>
        <dbReference type="EC" id="3.1.3.16"/>
    </reaction>
</comment>
<keyword evidence="7 12" id="KW-0904">Protein phosphatase</keyword>
<dbReference type="PROSITE" id="PS51479">
    <property type="entry name" value="ZF_RTR1"/>
    <property type="match status" value="1"/>
</dbReference>
<dbReference type="GO" id="GO:0008420">
    <property type="term" value="F:RNA polymerase II CTD heptapeptide repeat phosphatase activity"/>
    <property type="evidence" value="ECO:0007669"/>
    <property type="project" value="UniProtKB-UniRule"/>
</dbReference>
<feature type="region of interest" description="Disordered" evidence="13">
    <location>
        <begin position="229"/>
        <end position="261"/>
    </location>
</feature>
<evidence type="ECO:0000256" key="8">
    <source>
        <dbReference type="ARBA" id="ARBA00023242"/>
    </source>
</evidence>
<protein>
    <recommendedName>
        <fullName evidence="12">RNA polymerase II subunit B1 CTD phosphatase RPAP2 homolog</fullName>
        <ecNumber evidence="12">3.1.3.16</ecNumber>
    </recommendedName>
</protein>
<evidence type="ECO:0000256" key="5">
    <source>
        <dbReference type="ARBA" id="ARBA00022801"/>
    </source>
</evidence>
<dbReference type="Pfam" id="PF04181">
    <property type="entry name" value="RPAP2_Rtr1"/>
    <property type="match status" value="1"/>
</dbReference>
<evidence type="ECO:0000256" key="1">
    <source>
        <dbReference type="ARBA" id="ARBA00004123"/>
    </source>
</evidence>
<evidence type="ECO:0000313" key="15">
    <source>
        <dbReference type="EMBL" id="KAH6677920.1"/>
    </source>
</evidence>
<organism evidence="15 16">
    <name type="scientific">Plectosphaerella plurivora</name>
    <dbReference type="NCBI Taxonomy" id="936078"/>
    <lineage>
        <taxon>Eukaryota</taxon>
        <taxon>Fungi</taxon>
        <taxon>Dikarya</taxon>
        <taxon>Ascomycota</taxon>
        <taxon>Pezizomycotina</taxon>
        <taxon>Sordariomycetes</taxon>
        <taxon>Hypocreomycetidae</taxon>
        <taxon>Glomerellales</taxon>
        <taxon>Plectosphaerellaceae</taxon>
        <taxon>Plectosphaerella</taxon>
    </lineage>
</organism>
<comment type="subcellular location">
    <subcellularLocation>
        <location evidence="1 12">Nucleus</location>
    </subcellularLocation>
</comment>
<sequence>MASETTIKGILKNAAHGEAPSKRRPDAREVAIQHARILQQRKDLELQILSSIEVLSFFPQVRSPEYTSSNPAQADAAGFKAHVRLFQPGDYEDLIEERNANNLCGYTLCPNPKPKPSPGGAWKLVNVGRPDFQIVDKKELERWCSAACKKRALYVKVQLNETAAWERIGIPDIGIEMYEETKPPAPDSSQKQPSEVKTAEDAAALALERGDVGATSSRMMNLTIREKVVQRPAEFPQGGDSDDEDSAMAIEGYTPNTGKAK</sequence>
<keyword evidence="4 12" id="KW-0863">Zinc-finger</keyword>
<evidence type="ECO:0000256" key="11">
    <source>
        <dbReference type="PROSITE-ProRule" id="PRU00812"/>
    </source>
</evidence>
<dbReference type="AlphaFoldDB" id="A0A9P8V6Z6"/>
<dbReference type="OrthoDB" id="2590500at2759"/>
<dbReference type="EMBL" id="JAGSXJ010000022">
    <property type="protein sequence ID" value="KAH6677920.1"/>
    <property type="molecule type" value="Genomic_DNA"/>
</dbReference>
<evidence type="ECO:0000256" key="3">
    <source>
        <dbReference type="ARBA" id="ARBA00022723"/>
    </source>
</evidence>
<dbReference type="InterPro" id="IPR038534">
    <property type="entry name" value="Rtr1/RPAP2_sf"/>
</dbReference>
<dbReference type="GO" id="GO:0005737">
    <property type="term" value="C:cytoplasm"/>
    <property type="evidence" value="ECO:0007669"/>
    <property type="project" value="TreeGrafter"/>
</dbReference>
<comment type="similarity">
    <text evidence="2 11 12">Belongs to the RPAP2 family.</text>
</comment>
<dbReference type="Proteomes" id="UP000770015">
    <property type="component" value="Unassembled WGS sequence"/>
</dbReference>
<keyword evidence="5 12" id="KW-0378">Hydrolase</keyword>
<accession>A0A9P8V6Z6</accession>
<evidence type="ECO:0000256" key="2">
    <source>
        <dbReference type="ARBA" id="ARBA00005676"/>
    </source>
</evidence>
<feature type="region of interest" description="Disordered" evidence="13">
    <location>
        <begin position="179"/>
        <end position="199"/>
    </location>
</feature>
<evidence type="ECO:0000256" key="7">
    <source>
        <dbReference type="ARBA" id="ARBA00022912"/>
    </source>
</evidence>
<comment type="function">
    <text evidence="12">Putative RNA polymerase II subunit B1 C-terminal domain (CTD) phosphatase involved in RNA polymerase II transcription regulation.</text>
</comment>
<dbReference type="EC" id="3.1.3.16" evidence="12"/>
<dbReference type="PANTHER" id="PTHR14732">
    <property type="entry name" value="RNA POLYMERASE II SUBUNIT B1 CTD PHOSPHATASE RPAP2-RELATED"/>
    <property type="match status" value="1"/>
</dbReference>
<dbReference type="InterPro" id="IPR007308">
    <property type="entry name" value="Rtr1/RPAP2_dom"/>
</dbReference>
<keyword evidence="8 12" id="KW-0539">Nucleus</keyword>
<reference evidence="15" key="1">
    <citation type="journal article" date="2021" name="Nat. Commun.">
        <title>Genetic determinants of endophytism in the Arabidopsis root mycobiome.</title>
        <authorList>
            <person name="Mesny F."/>
            <person name="Miyauchi S."/>
            <person name="Thiergart T."/>
            <person name="Pickel B."/>
            <person name="Atanasova L."/>
            <person name="Karlsson M."/>
            <person name="Huettel B."/>
            <person name="Barry K.W."/>
            <person name="Haridas S."/>
            <person name="Chen C."/>
            <person name="Bauer D."/>
            <person name="Andreopoulos W."/>
            <person name="Pangilinan J."/>
            <person name="LaButti K."/>
            <person name="Riley R."/>
            <person name="Lipzen A."/>
            <person name="Clum A."/>
            <person name="Drula E."/>
            <person name="Henrissat B."/>
            <person name="Kohler A."/>
            <person name="Grigoriev I.V."/>
            <person name="Martin F.M."/>
            <person name="Hacquard S."/>
        </authorList>
    </citation>
    <scope>NUCLEOTIDE SEQUENCE</scope>
    <source>
        <strain evidence="15">MPI-SDFR-AT-0117</strain>
    </source>
</reference>
<keyword evidence="16" id="KW-1185">Reference proteome</keyword>
<dbReference type="Gene3D" id="1.25.40.820">
    <property type="match status" value="1"/>
</dbReference>
<keyword evidence="3 12" id="KW-0479">Metal-binding</keyword>
<evidence type="ECO:0000256" key="10">
    <source>
        <dbReference type="ARBA" id="ARBA00048336"/>
    </source>
</evidence>
<evidence type="ECO:0000256" key="12">
    <source>
        <dbReference type="RuleBase" id="RU367080"/>
    </source>
</evidence>
<feature type="region of interest" description="Disordered" evidence="13">
    <location>
        <begin position="1"/>
        <end position="26"/>
    </location>
</feature>